<evidence type="ECO:0000259" key="4">
    <source>
        <dbReference type="PROSITE" id="PS50110"/>
    </source>
</evidence>
<keyword evidence="1 3" id="KW-0238">DNA-binding</keyword>
<dbReference type="InterPro" id="IPR036388">
    <property type="entry name" value="WH-like_DNA-bd_sf"/>
</dbReference>
<name>A0ABS3U3I0_9ACTN</name>
<reference evidence="6 7" key="1">
    <citation type="submission" date="2021-03" db="EMBL/GenBank/DDBJ databases">
        <title>Glycomyces sp. nov., a novel actinomycete isolated from soil.</title>
        <authorList>
            <person name="Yang X."/>
            <person name="Xu X."/>
        </authorList>
    </citation>
    <scope>NUCLEOTIDE SEQUENCE [LARGE SCALE GENOMIC DNA]</scope>
    <source>
        <strain evidence="6 7">NEAU-S30</strain>
    </source>
</reference>
<feature type="domain" description="Response regulatory" evidence="4">
    <location>
        <begin position="2"/>
        <end position="116"/>
    </location>
</feature>
<evidence type="ECO:0000256" key="2">
    <source>
        <dbReference type="PROSITE-ProRule" id="PRU00169"/>
    </source>
</evidence>
<evidence type="ECO:0000313" key="7">
    <source>
        <dbReference type="Proteomes" id="UP000681341"/>
    </source>
</evidence>
<dbReference type="Pfam" id="PF00486">
    <property type="entry name" value="Trans_reg_C"/>
    <property type="match status" value="1"/>
</dbReference>
<dbReference type="RefSeq" id="WP_208496252.1">
    <property type="nucleotide sequence ID" value="NZ_JAGFNP010000005.1"/>
</dbReference>
<dbReference type="SUPFAM" id="SSF46894">
    <property type="entry name" value="C-terminal effector domain of the bipartite response regulators"/>
    <property type="match status" value="1"/>
</dbReference>
<dbReference type="Pfam" id="PF00072">
    <property type="entry name" value="Response_reg"/>
    <property type="match status" value="1"/>
</dbReference>
<feature type="domain" description="OmpR/PhoB-type" evidence="5">
    <location>
        <begin position="126"/>
        <end position="224"/>
    </location>
</feature>
<dbReference type="PANTHER" id="PTHR48111:SF36">
    <property type="entry name" value="TRANSCRIPTIONAL REGULATORY PROTEIN CUTR"/>
    <property type="match status" value="1"/>
</dbReference>
<proteinExistence type="predicted"/>
<dbReference type="SMART" id="SM00448">
    <property type="entry name" value="REC"/>
    <property type="match status" value="1"/>
</dbReference>
<feature type="modified residue" description="4-aspartylphosphate" evidence="2">
    <location>
        <position position="51"/>
    </location>
</feature>
<accession>A0ABS3U3I0</accession>
<dbReference type="InterPro" id="IPR011006">
    <property type="entry name" value="CheY-like_superfamily"/>
</dbReference>
<dbReference type="Gene3D" id="6.10.250.690">
    <property type="match status" value="1"/>
</dbReference>
<dbReference type="CDD" id="cd19935">
    <property type="entry name" value="REC_OmpR_CusR-like"/>
    <property type="match status" value="1"/>
</dbReference>
<dbReference type="CDD" id="cd00383">
    <property type="entry name" value="trans_reg_C"/>
    <property type="match status" value="1"/>
</dbReference>
<dbReference type="InterPro" id="IPR001867">
    <property type="entry name" value="OmpR/PhoB-type_DNA-bd"/>
</dbReference>
<gene>
    <name evidence="6" type="ORF">J5V16_10905</name>
</gene>
<dbReference type="PROSITE" id="PS51755">
    <property type="entry name" value="OMPR_PHOB"/>
    <property type="match status" value="1"/>
</dbReference>
<comment type="caution">
    <text evidence="6">The sequence shown here is derived from an EMBL/GenBank/DDBJ whole genome shotgun (WGS) entry which is preliminary data.</text>
</comment>
<protein>
    <submittedName>
        <fullName evidence="6">Response regulator transcription factor</fullName>
    </submittedName>
</protein>
<feature type="DNA-binding region" description="OmpR/PhoB-type" evidence="3">
    <location>
        <begin position="126"/>
        <end position="224"/>
    </location>
</feature>
<dbReference type="EMBL" id="JAGFNP010000005">
    <property type="protein sequence ID" value="MBO3733333.1"/>
    <property type="molecule type" value="Genomic_DNA"/>
</dbReference>
<evidence type="ECO:0000256" key="3">
    <source>
        <dbReference type="PROSITE-ProRule" id="PRU01091"/>
    </source>
</evidence>
<evidence type="ECO:0000256" key="1">
    <source>
        <dbReference type="ARBA" id="ARBA00023125"/>
    </source>
</evidence>
<keyword evidence="7" id="KW-1185">Reference proteome</keyword>
<evidence type="ECO:0000259" key="5">
    <source>
        <dbReference type="PROSITE" id="PS51755"/>
    </source>
</evidence>
<dbReference type="SMART" id="SM00862">
    <property type="entry name" value="Trans_reg_C"/>
    <property type="match status" value="1"/>
</dbReference>
<dbReference type="PROSITE" id="PS50110">
    <property type="entry name" value="RESPONSE_REGULATORY"/>
    <property type="match status" value="1"/>
</dbReference>
<dbReference type="SUPFAM" id="SSF52172">
    <property type="entry name" value="CheY-like"/>
    <property type="match status" value="1"/>
</dbReference>
<organism evidence="6 7">
    <name type="scientific">Glycomyces niveus</name>
    <dbReference type="NCBI Taxonomy" id="2820287"/>
    <lineage>
        <taxon>Bacteria</taxon>
        <taxon>Bacillati</taxon>
        <taxon>Actinomycetota</taxon>
        <taxon>Actinomycetes</taxon>
        <taxon>Glycomycetales</taxon>
        <taxon>Glycomycetaceae</taxon>
        <taxon>Glycomyces</taxon>
    </lineage>
</organism>
<sequence length="227" mass="24966">MRLLMVEDEQRLAKMVAAGLTAEGYAVDLAHDGRTGLSMARIGDYDAIILDIMLPAMNGFQVCAALRQEGIATPILMLTAKDGEYDEAEGLDTGADDYLTKPFSFVVLQARLRAMMRRGRSAAAAPTVWRFGDLQVDPATRSCRRGDTRIELTSKEFSVLEYLASRAGEVVSKTEILHHVWDFAFDGDVNIVEVYISNLRRKIDAPYRRASIATVRGAGYRLAADGG</sequence>
<dbReference type="Proteomes" id="UP000681341">
    <property type="component" value="Unassembled WGS sequence"/>
</dbReference>
<dbReference type="InterPro" id="IPR039420">
    <property type="entry name" value="WalR-like"/>
</dbReference>
<evidence type="ECO:0000313" key="6">
    <source>
        <dbReference type="EMBL" id="MBO3733333.1"/>
    </source>
</evidence>
<dbReference type="InterPro" id="IPR001789">
    <property type="entry name" value="Sig_transdc_resp-reg_receiver"/>
</dbReference>
<dbReference type="InterPro" id="IPR016032">
    <property type="entry name" value="Sig_transdc_resp-reg_C-effctor"/>
</dbReference>
<keyword evidence="2" id="KW-0597">Phosphoprotein</keyword>
<dbReference type="PANTHER" id="PTHR48111">
    <property type="entry name" value="REGULATOR OF RPOS"/>
    <property type="match status" value="1"/>
</dbReference>
<dbReference type="Gene3D" id="3.40.50.2300">
    <property type="match status" value="1"/>
</dbReference>
<dbReference type="Gene3D" id="1.10.10.10">
    <property type="entry name" value="Winged helix-like DNA-binding domain superfamily/Winged helix DNA-binding domain"/>
    <property type="match status" value="1"/>
</dbReference>